<proteinExistence type="inferred from homology"/>
<dbReference type="GO" id="GO:0043138">
    <property type="term" value="F:3'-5' DNA helicase activity"/>
    <property type="evidence" value="ECO:0007669"/>
    <property type="project" value="UniProtKB-EC"/>
</dbReference>
<dbReference type="AlphaFoldDB" id="A0AAV9J1L0"/>
<gene>
    <name evidence="15" type="ORF">CDCA_CDCA18G4527</name>
</gene>
<dbReference type="Gene3D" id="3.40.50.300">
    <property type="entry name" value="P-loop containing nucleotide triphosphate hydrolases"/>
    <property type="match status" value="2"/>
</dbReference>
<feature type="domain" description="Helicase C-terminal" evidence="14">
    <location>
        <begin position="682"/>
        <end position="834"/>
    </location>
</feature>
<dbReference type="PROSITE" id="PS51192">
    <property type="entry name" value="HELICASE_ATP_BIND_1"/>
    <property type="match status" value="1"/>
</dbReference>
<dbReference type="InterPro" id="IPR004589">
    <property type="entry name" value="DNA_helicase_ATP-dep_RecQ"/>
</dbReference>
<comment type="caution">
    <text evidence="15">The sequence shown here is derived from an EMBL/GenBank/DDBJ whole genome shotgun (WGS) entry which is preliminary data.</text>
</comment>
<keyword evidence="9" id="KW-0539">Nucleus</keyword>
<dbReference type="GO" id="GO:0009378">
    <property type="term" value="F:four-way junction helicase activity"/>
    <property type="evidence" value="ECO:0007669"/>
    <property type="project" value="TreeGrafter"/>
</dbReference>
<dbReference type="SUPFAM" id="SSF52540">
    <property type="entry name" value="P-loop containing nucleoside triphosphate hydrolases"/>
    <property type="match status" value="1"/>
</dbReference>
<keyword evidence="6" id="KW-0067">ATP-binding</keyword>
<evidence type="ECO:0000256" key="5">
    <source>
        <dbReference type="ARBA" id="ARBA00022806"/>
    </source>
</evidence>
<comment type="similarity">
    <text evidence="2">Belongs to the helicase family. RecQ subfamily.</text>
</comment>
<feature type="region of interest" description="Disordered" evidence="12">
    <location>
        <begin position="1140"/>
        <end position="1244"/>
    </location>
</feature>
<dbReference type="FunFam" id="3.40.50.300:FF:000296">
    <property type="entry name" value="ATP-dependent DNA helicase RecQ"/>
    <property type="match status" value="1"/>
</dbReference>
<evidence type="ECO:0000259" key="14">
    <source>
        <dbReference type="PROSITE" id="PS51194"/>
    </source>
</evidence>
<dbReference type="GO" id="GO:0003677">
    <property type="term" value="F:DNA binding"/>
    <property type="evidence" value="ECO:0007669"/>
    <property type="project" value="UniProtKB-KW"/>
</dbReference>
<dbReference type="NCBIfam" id="TIGR00614">
    <property type="entry name" value="recQ_fam"/>
    <property type="match status" value="1"/>
</dbReference>
<sequence length="1244" mass="133955">MPGVPPFKTVIEGWSDDLGDGTNQIEELRAYLRRRRVERHRAQNDGAAETSLGRAPLTSTQLTKAVAATKVADDVGRDGMVDELGEKENRLPTRAERLTKAAGGDIDAGIIDLCELGDEVDVRKTAELVKATSVASGAEQAIVSQPPADSDAEAELFESILGDDRHYSLARETVPAARDNATPQRPPAPPEASPARSDSSFLDDALYELSEMCPARRKRFRHVEGREEAAAPPKNDAERDSRAVAARRSLTPTGGETDTRCLPSVTPVTGARLGDGAAKAEAAAVKSVLEVSVVDPNEAASPAGGATRTTAPATDDASSPQRSSLPCVSQSSLSKAMIVKKRTVAMARLDRLESAFLASADEAEMERLCAQIEQTKAAIAVCDAELAGTTEVPAAGGARQPQPPAFKPVVAPAKMAVNAFPALPLQPAFDSDDAFERACERAAAEYAGDVYPWSAQLHRNNQQVFGNSGFRTNQKEAINAAMSGRDVFVLMPTGGGKSLVYQLAAILDVGGRSGGVTVVISPLLSLINDQVARLRQLQIPCGALCGSTSDAESKELLRDLRSYAPTTRIIYVTPEKMSLSGAFQSVVDSLASRQLLRRFVIDEAHCVSQWGHDFRPDYKRLSLCKQRYPQVPLMALTATASREVREDVKVQLSITHCVTFKQSFNRANIRYEVYQKGTRAKSIQALADVIRRDFLRDASGIVYCLSKQECEEVAADLRRNHGIAAEHYHAGLNDAVRAAVQWRWMRQDTRVIVATIAFGMGIDKPDVRFVIHFTMPKNIEGFYQESGRGGRDGLPCRSILLFSHADRRRLLSMLERNANGVGHEAVRLQKEAVRRMAAWCLDDVTCRRVTILEHFGERFDPRACSGTCDNCVNRAPCELEDWTAAARGAYQLTAWLKERMGVTPTASRAAAGLRGFDSFWSSVGLTPTADAPGFGSAPPGANENDIYRLLSEMERAELVHEEVYHNETHGGVSSCLRPARASSPAVRSLLSGGGGLRISLVVRRGKHGLRPLKAGGGEESGAGVASTTETAATAGSDAAGAVDAALLQRLLVSRRQWCAQHPGLRPDTALSRRELEHIAAQAPTTLLAVQRLRLRQSAQRVPDAQILEWVRSAVCPTADGPATEVEEAFAAYEESEAMVVSTLRSDGSGERSPTASSPASRRSAKKPSTRAAGAGGSRRRGNATTDPIATRRPRPRTWNRGKRKAWGSTRSTTAGSRVPQRAAASRARSASPLPASAANSVMPI</sequence>
<reference evidence="15 16" key="1">
    <citation type="submission" date="2022-07" db="EMBL/GenBank/DDBJ databases">
        <title>Genome-wide signatures of adaptation to extreme environments.</title>
        <authorList>
            <person name="Cho C.H."/>
            <person name="Yoon H.S."/>
        </authorList>
    </citation>
    <scope>NUCLEOTIDE SEQUENCE [LARGE SCALE GENOMIC DNA]</scope>
    <source>
        <strain evidence="15 16">DBV 063 E5</strain>
    </source>
</reference>
<dbReference type="GO" id="GO:0000724">
    <property type="term" value="P:double-strand break repair via homologous recombination"/>
    <property type="evidence" value="ECO:0007669"/>
    <property type="project" value="TreeGrafter"/>
</dbReference>
<dbReference type="InterPro" id="IPR001650">
    <property type="entry name" value="Helicase_C-like"/>
</dbReference>
<comment type="subcellular location">
    <subcellularLocation>
        <location evidence="1">Nucleus</location>
    </subcellularLocation>
</comment>
<comment type="catalytic activity">
    <reaction evidence="10">
        <text>Couples ATP hydrolysis with the unwinding of duplex DNA by translocating in the 3'-5' direction.</text>
        <dbReference type="EC" id="5.6.2.4"/>
    </reaction>
</comment>
<dbReference type="GO" id="GO:0005634">
    <property type="term" value="C:nucleus"/>
    <property type="evidence" value="ECO:0007669"/>
    <property type="project" value="UniProtKB-SubCell"/>
</dbReference>
<keyword evidence="16" id="KW-1185">Reference proteome</keyword>
<accession>A0AAV9J1L0</accession>
<feature type="compositionally biased region" description="Basic residues" evidence="12">
    <location>
        <begin position="1191"/>
        <end position="1205"/>
    </location>
</feature>
<dbReference type="GO" id="GO:0005524">
    <property type="term" value="F:ATP binding"/>
    <property type="evidence" value="ECO:0007669"/>
    <property type="project" value="UniProtKB-KW"/>
</dbReference>
<evidence type="ECO:0000256" key="3">
    <source>
        <dbReference type="ARBA" id="ARBA00022741"/>
    </source>
</evidence>
<feature type="region of interest" description="Disordered" evidence="12">
    <location>
        <begin position="298"/>
        <end position="326"/>
    </location>
</feature>
<feature type="region of interest" description="Disordered" evidence="12">
    <location>
        <begin position="175"/>
        <end position="198"/>
    </location>
</feature>
<evidence type="ECO:0000256" key="12">
    <source>
        <dbReference type="SAM" id="MobiDB-lite"/>
    </source>
</evidence>
<dbReference type="GO" id="GO:0016787">
    <property type="term" value="F:hydrolase activity"/>
    <property type="evidence" value="ECO:0007669"/>
    <property type="project" value="UniProtKB-KW"/>
</dbReference>
<dbReference type="PANTHER" id="PTHR13710">
    <property type="entry name" value="DNA HELICASE RECQ FAMILY MEMBER"/>
    <property type="match status" value="1"/>
</dbReference>
<keyword evidence="7" id="KW-0238">DNA-binding</keyword>
<keyword evidence="5" id="KW-0347">Helicase</keyword>
<protein>
    <recommendedName>
        <fullName evidence="11">DNA 3'-5' helicase</fullName>
        <ecNumber evidence="11">5.6.2.4</ecNumber>
    </recommendedName>
</protein>
<evidence type="ECO:0000256" key="10">
    <source>
        <dbReference type="ARBA" id="ARBA00034617"/>
    </source>
</evidence>
<feature type="compositionally biased region" description="Low complexity" evidence="12">
    <location>
        <begin position="1216"/>
        <end position="1244"/>
    </location>
</feature>
<dbReference type="PROSITE" id="PS51194">
    <property type="entry name" value="HELICASE_CTER"/>
    <property type="match status" value="1"/>
</dbReference>
<evidence type="ECO:0000313" key="16">
    <source>
        <dbReference type="Proteomes" id="UP001301350"/>
    </source>
</evidence>
<evidence type="ECO:0000259" key="13">
    <source>
        <dbReference type="PROSITE" id="PS51192"/>
    </source>
</evidence>
<evidence type="ECO:0000256" key="11">
    <source>
        <dbReference type="ARBA" id="ARBA00034808"/>
    </source>
</evidence>
<dbReference type="Pfam" id="PF00270">
    <property type="entry name" value="DEAD"/>
    <property type="match status" value="1"/>
</dbReference>
<dbReference type="CDD" id="cd18794">
    <property type="entry name" value="SF2_C_RecQ"/>
    <property type="match status" value="1"/>
</dbReference>
<keyword evidence="3" id="KW-0547">Nucleotide-binding</keyword>
<dbReference type="SMART" id="SM00490">
    <property type="entry name" value="HELICc"/>
    <property type="match status" value="1"/>
</dbReference>
<dbReference type="Pfam" id="PF16124">
    <property type="entry name" value="RecQ_Zn_bind"/>
    <property type="match status" value="1"/>
</dbReference>
<dbReference type="GO" id="GO:0005694">
    <property type="term" value="C:chromosome"/>
    <property type="evidence" value="ECO:0007669"/>
    <property type="project" value="TreeGrafter"/>
</dbReference>
<dbReference type="PANTHER" id="PTHR13710:SF153">
    <property type="entry name" value="RECQ-LIKE DNA HELICASE BLM"/>
    <property type="match status" value="1"/>
</dbReference>
<dbReference type="SMART" id="SM00487">
    <property type="entry name" value="DEXDc"/>
    <property type="match status" value="1"/>
</dbReference>
<feature type="domain" description="Helicase ATP-binding" evidence="13">
    <location>
        <begin position="478"/>
        <end position="658"/>
    </location>
</feature>
<evidence type="ECO:0000256" key="4">
    <source>
        <dbReference type="ARBA" id="ARBA00022801"/>
    </source>
</evidence>
<evidence type="ECO:0000313" key="15">
    <source>
        <dbReference type="EMBL" id="KAK4538502.1"/>
    </source>
</evidence>
<dbReference type="InterPro" id="IPR014001">
    <property type="entry name" value="Helicase_ATP-bd"/>
</dbReference>
<name>A0AAV9J1L0_CYACA</name>
<dbReference type="EMBL" id="JANCYW010000018">
    <property type="protein sequence ID" value="KAK4538502.1"/>
    <property type="molecule type" value="Genomic_DNA"/>
</dbReference>
<dbReference type="CDD" id="cd17920">
    <property type="entry name" value="DEXHc_RecQ"/>
    <property type="match status" value="1"/>
</dbReference>
<evidence type="ECO:0000256" key="9">
    <source>
        <dbReference type="ARBA" id="ARBA00023242"/>
    </source>
</evidence>
<dbReference type="Pfam" id="PF00271">
    <property type="entry name" value="Helicase_C"/>
    <property type="match status" value="1"/>
</dbReference>
<evidence type="ECO:0000256" key="2">
    <source>
        <dbReference type="ARBA" id="ARBA00005446"/>
    </source>
</evidence>
<dbReference type="InterPro" id="IPR027417">
    <property type="entry name" value="P-loop_NTPase"/>
</dbReference>
<evidence type="ECO:0000256" key="8">
    <source>
        <dbReference type="ARBA" id="ARBA00023235"/>
    </source>
</evidence>
<feature type="compositionally biased region" description="Basic and acidic residues" evidence="12">
    <location>
        <begin position="224"/>
        <end position="242"/>
    </location>
</feature>
<dbReference type="EC" id="5.6.2.4" evidence="11"/>
<dbReference type="GO" id="GO:0005737">
    <property type="term" value="C:cytoplasm"/>
    <property type="evidence" value="ECO:0007669"/>
    <property type="project" value="TreeGrafter"/>
</dbReference>
<feature type="compositionally biased region" description="Low complexity" evidence="12">
    <location>
        <begin position="1151"/>
        <end position="1161"/>
    </location>
</feature>
<dbReference type="Proteomes" id="UP001301350">
    <property type="component" value="Unassembled WGS sequence"/>
</dbReference>
<dbReference type="InterPro" id="IPR032284">
    <property type="entry name" value="RecQ_Zn-bd"/>
</dbReference>
<dbReference type="InterPro" id="IPR011545">
    <property type="entry name" value="DEAD/DEAH_box_helicase_dom"/>
</dbReference>
<evidence type="ECO:0000256" key="6">
    <source>
        <dbReference type="ARBA" id="ARBA00022840"/>
    </source>
</evidence>
<organism evidence="15 16">
    <name type="scientific">Cyanidium caldarium</name>
    <name type="common">Red alga</name>
    <dbReference type="NCBI Taxonomy" id="2771"/>
    <lineage>
        <taxon>Eukaryota</taxon>
        <taxon>Rhodophyta</taxon>
        <taxon>Bangiophyceae</taxon>
        <taxon>Cyanidiales</taxon>
        <taxon>Cyanidiaceae</taxon>
        <taxon>Cyanidium</taxon>
    </lineage>
</organism>
<evidence type="ECO:0000256" key="1">
    <source>
        <dbReference type="ARBA" id="ARBA00004123"/>
    </source>
</evidence>
<feature type="region of interest" description="Disordered" evidence="12">
    <location>
        <begin position="224"/>
        <end position="263"/>
    </location>
</feature>
<evidence type="ECO:0000256" key="7">
    <source>
        <dbReference type="ARBA" id="ARBA00023125"/>
    </source>
</evidence>
<keyword evidence="8" id="KW-0413">Isomerase</keyword>
<keyword evidence="4" id="KW-0378">Hydrolase</keyword>